<evidence type="ECO:0000256" key="1">
    <source>
        <dbReference type="ARBA" id="ARBA00001974"/>
    </source>
</evidence>
<dbReference type="InterPro" id="IPR036188">
    <property type="entry name" value="FAD/NAD-bd_sf"/>
</dbReference>
<keyword evidence="5 7" id="KW-0503">Monooxygenase</keyword>
<evidence type="ECO:0000256" key="4">
    <source>
        <dbReference type="ARBA" id="ARBA00023002"/>
    </source>
</evidence>
<evidence type="ECO:0000256" key="5">
    <source>
        <dbReference type="ARBA" id="ARBA00023033"/>
    </source>
</evidence>
<dbReference type="PANTHER" id="PTHR13789">
    <property type="entry name" value="MONOOXYGENASE"/>
    <property type="match status" value="1"/>
</dbReference>
<dbReference type="Gene3D" id="3.50.50.60">
    <property type="entry name" value="FAD/NAD(P)-binding domain"/>
    <property type="match status" value="1"/>
</dbReference>
<reference evidence="7 8" key="1">
    <citation type="submission" date="2020-08" db="EMBL/GenBank/DDBJ databases">
        <title>Genome sequence of Acidovorax monticola KACC 19171T.</title>
        <authorList>
            <person name="Hyun D.-W."/>
            <person name="Bae J.-W."/>
        </authorList>
    </citation>
    <scope>NUCLEOTIDE SEQUENCE [LARGE SCALE GENOMIC DNA]</scope>
    <source>
        <strain evidence="7 8">KACC 19171</strain>
    </source>
</reference>
<evidence type="ECO:0000256" key="3">
    <source>
        <dbReference type="ARBA" id="ARBA00022827"/>
    </source>
</evidence>
<dbReference type="PANTHER" id="PTHR13789:SF318">
    <property type="entry name" value="GERANYLGERANYL DIPHOSPHATE REDUCTASE"/>
    <property type="match status" value="1"/>
</dbReference>
<dbReference type="InterPro" id="IPR002938">
    <property type="entry name" value="FAD-bd"/>
</dbReference>
<dbReference type="GO" id="GO:0004497">
    <property type="term" value="F:monooxygenase activity"/>
    <property type="evidence" value="ECO:0007669"/>
    <property type="project" value="UniProtKB-KW"/>
</dbReference>
<dbReference type="EMBL" id="CP060790">
    <property type="protein sequence ID" value="QNP59261.1"/>
    <property type="molecule type" value="Genomic_DNA"/>
</dbReference>
<dbReference type="GO" id="GO:0071949">
    <property type="term" value="F:FAD binding"/>
    <property type="evidence" value="ECO:0007669"/>
    <property type="project" value="InterPro"/>
</dbReference>
<evidence type="ECO:0000259" key="6">
    <source>
        <dbReference type="Pfam" id="PF01494"/>
    </source>
</evidence>
<dbReference type="Proteomes" id="UP000516057">
    <property type="component" value="Chromosome"/>
</dbReference>
<comment type="cofactor">
    <cofactor evidence="1">
        <name>FAD</name>
        <dbReference type="ChEBI" id="CHEBI:57692"/>
    </cofactor>
</comment>
<dbReference type="AlphaFoldDB" id="A0A7H0HFE5"/>
<gene>
    <name evidence="7" type="ORF">H9L24_20980</name>
</gene>
<evidence type="ECO:0000313" key="7">
    <source>
        <dbReference type="EMBL" id="QNP59261.1"/>
    </source>
</evidence>
<dbReference type="PRINTS" id="PR00420">
    <property type="entry name" value="RNGMNOXGNASE"/>
</dbReference>
<keyword evidence="4" id="KW-0560">Oxidoreductase</keyword>
<name>A0A7H0HFE5_9BURK</name>
<protein>
    <submittedName>
        <fullName evidence="7">FAD-dependent monooxygenase</fullName>
    </submittedName>
</protein>
<dbReference type="InterPro" id="IPR050493">
    <property type="entry name" value="FAD-dep_Monooxygenase_BioMet"/>
</dbReference>
<dbReference type="RefSeq" id="WP_187736246.1">
    <property type="nucleotide sequence ID" value="NZ_CP060790.1"/>
</dbReference>
<keyword evidence="2" id="KW-0285">Flavoprotein</keyword>
<sequence>MKKQVLIAGGGIGGLAAGIGAARAGWEVRLFERATAFSEVGAGVQLGPNVVRRLQAWGLQAPLQAVAAFPQRLSVRCALSGAQLAALPLGATAVQRYGAAYATIHRADLHTLLLEGLRQYPDVHLNLDQTIESHRESEGAVTVRTYCNKVIEGDALVGADGVRSRTRAQLLGDGPPRVTGHLAYRVVVPQQALPERLRATEVTAWMGPRLHVVQYPVRRGELQNVVVIVEGPAPADLDTWDHAANAADLEVALAGTCTALQDLLRGVPEAGGGWRLWPLADRPPVRSPAQMAQGLVALLGDAAHPMRPYLAQGAGMAIEDAAELQRALAMHDLDVPLRLTRYALNRWQRNARVQARSQRNGRIFHATGPVRWGRDLSLRLLGERLLDLPWLYRGDGSSASLL</sequence>
<evidence type="ECO:0000313" key="8">
    <source>
        <dbReference type="Proteomes" id="UP000516057"/>
    </source>
</evidence>
<proteinExistence type="predicted"/>
<keyword evidence="8" id="KW-1185">Reference proteome</keyword>
<organism evidence="7 8">
    <name type="scientific">Paenacidovorax monticola</name>
    <dbReference type="NCBI Taxonomy" id="1926868"/>
    <lineage>
        <taxon>Bacteria</taxon>
        <taxon>Pseudomonadati</taxon>
        <taxon>Pseudomonadota</taxon>
        <taxon>Betaproteobacteria</taxon>
        <taxon>Burkholderiales</taxon>
        <taxon>Comamonadaceae</taxon>
        <taxon>Paenacidovorax</taxon>
    </lineage>
</organism>
<dbReference type="Pfam" id="PF01494">
    <property type="entry name" value="FAD_binding_3"/>
    <property type="match status" value="1"/>
</dbReference>
<dbReference type="KEGG" id="amon:H9L24_20980"/>
<dbReference type="SUPFAM" id="SSF51905">
    <property type="entry name" value="FAD/NAD(P)-binding domain"/>
    <property type="match status" value="1"/>
</dbReference>
<accession>A0A7H0HFE5</accession>
<feature type="domain" description="FAD-binding" evidence="6">
    <location>
        <begin position="4"/>
        <end position="331"/>
    </location>
</feature>
<keyword evidence="3" id="KW-0274">FAD</keyword>
<evidence type="ECO:0000256" key="2">
    <source>
        <dbReference type="ARBA" id="ARBA00022630"/>
    </source>
</evidence>
<dbReference type="SUPFAM" id="SSF54373">
    <property type="entry name" value="FAD-linked reductases, C-terminal domain"/>
    <property type="match status" value="1"/>
</dbReference>